<gene>
    <name evidence="2" type="ORF">CSOJ01_00515</name>
</gene>
<sequence>MRSALLLAAAAGIASANPVATASPSAQTGIDLNVFDAQPKLDKVGPAVGASTEKPTYNPAEQKAAAAQDALENPIAATNATLKARDSGTCTNANQEPAGSGPMTSPDTFDAFMTNPAYGNVAQSAPVPDGYFLAFSDLSGSVEGPSYEGLYTMQSYDTIKCQQYCDAAPACWAFNVFIERDPALTPSDSCVDPPSTANYKCTLWGAQVSSNSATNVGQWRNNFHVGIRGSNGFNKLAPPPSQPSFAGPIELGGSIQAPYSYIGSKFFPGPYDPGQCTGACQGTTQYDHDHPRDDGSYDACNFVNSYVLSENGAPQGTFCALYTQAWDKSYSTNVGQWRGSDYYSVSQSYGWILSPQDSGHI</sequence>
<feature type="signal peptide" evidence="1">
    <location>
        <begin position="1"/>
        <end position="16"/>
    </location>
</feature>
<dbReference type="Proteomes" id="UP000652219">
    <property type="component" value="Unassembled WGS sequence"/>
</dbReference>
<evidence type="ECO:0008006" key="4">
    <source>
        <dbReference type="Google" id="ProtNLM"/>
    </source>
</evidence>
<dbReference type="PANTHER" id="PTHR36578">
    <property type="entry name" value="CHROMOSOME 15, WHOLE GENOME SHOTGUN SEQUENCE"/>
    <property type="match status" value="1"/>
</dbReference>
<name>A0A8H6JXS0_9PEZI</name>
<feature type="chain" id="PRO_5034809046" description="Apple domain-containing protein" evidence="1">
    <location>
        <begin position="17"/>
        <end position="361"/>
    </location>
</feature>
<accession>A0A8H6JXS0</accession>
<comment type="caution">
    <text evidence="2">The sequence shown here is derived from an EMBL/GenBank/DDBJ whole genome shotgun (WGS) entry which is preliminary data.</text>
</comment>
<reference evidence="2 3" key="1">
    <citation type="journal article" date="2020" name="Phytopathology">
        <title>Genome Sequence Resources of Colletotrichum truncatum, C. plurivorum, C. musicola, and C. sojae: Four Species Pathogenic to Soybean (Glycine max).</title>
        <authorList>
            <person name="Rogerio F."/>
            <person name="Boufleur T.R."/>
            <person name="Ciampi-Guillardi M."/>
            <person name="Sukno S.A."/>
            <person name="Thon M.R."/>
            <person name="Massola Junior N.S."/>
            <person name="Baroncelli R."/>
        </authorList>
    </citation>
    <scope>NUCLEOTIDE SEQUENCE [LARGE SCALE GENOMIC DNA]</scope>
    <source>
        <strain evidence="2 3">LFN0009</strain>
    </source>
</reference>
<keyword evidence="3" id="KW-1185">Reference proteome</keyword>
<proteinExistence type="predicted"/>
<evidence type="ECO:0000313" key="3">
    <source>
        <dbReference type="Proteomes" id="UP000652219"/>
    </source>
</evidence>
<dbReference type="EMBL" id="WIGN01000003">
    <property type="protein sequence ID" value="KAF6821080.1"/>
    <property type="molecule type" value="Genomic_DNA"/>
</dbReference>
<organism evidence="2 3">
    <name type="scientific">Colletotrichum sojae</name>
    <dbReference type="NCBI Taxonomy" id="2175907"/>
    <lineage>
        <taxon>Eukaryota</taxon>
        <taxon>Fungi</taxon>
        <taxon>Dikarya</taxon>
        <taxon>Ascomycota</taxon>
        <taxon>Pezizomycotina</taxon>
        <taxon>Sordariomycetes</taxon>
        <taxon>Hypocreomycetidae</taxon>
        <taxon>Glomerellales</taxon>
        <taxon>Glomerellaceae</taxon>
        <taxon>Colletotrichum</taxon>
        <taxon>Colletotrichum orchidearum species complex</taxon>
    </lineage>
</organism>
<dbReference type="AlphaFoldDB" id="A0A8H6JXS0"/>
<dbReference type="PANTHER" id="PTHR36578:SF1">
    <property type="entry name" value="APPLE DOMAIN-CONTAINING PROTEIN"/>
    <property type="match status" value="1"/>
</dbReference>
<keyword evidence="1" id="KW-0732">Signal</keyword>
<evidence type="ECO:0000256" key="1">
    <source>
        <dbReference type="SAM" id="SignalP"/>
    </source>
</evidence>
<protein>
    <recommendedName>
        <fullName evidence="4">Apple domain-containing protein</fullName>
    </recommendedName>
</protein>
<evidence type="ECO:0000313" key="2">
    <source>
        <dbReference type="EMBL" id="KAF6821080.1"/>
    </source>
</evidence>